<feature type="compositionally biased region" description="Pro residues" evidence="1">
    <location>
        <begin position="227"/>
        <end position="238"/>
    </location>
</feature>
<feature type="transmembrane region" description="Helical" evidence="2">
    <location>
        <begin position="173"/>
        <end position="195"/>
    </location>
</feature>
<evidence type="ECO:0000313" key="4">
    <source>
        <dbReference type="Proteomes" id="UP000831327"/>
    </source>
</evidence>
<protein>
    <recommendedName>
        <fullName evidence="5">Sel1 repeat family protein</fullName>
    </recommendedName>
</protein>
<dbReference type="SUPFAM" id="SSF81901">
    <property type="entry name" value="HCP-like"/>
    <property type="match status" value="1"/>
</dbReference>
<dbReference type="Proteomes" id="UP000831327">
    <property type="component" value="Chromosome"/>
</dbReference>
<organism evidence="3 4">
    <name type="scientific">Roseomonas fluvialis</name>
    <dbReference type="NCBI Taxonomy" id="1750527"/>
    <lineage>
        <taxon>Bacteria</taxon>
        <taxon>Pseudomonadati</taxon>
        <taxon>Pseudomonadota</taxon>
        <taxon>Alphaproteobacteria</taxon>
        <taxon>Acetobacterales</taxon>
        <taxon>Roseomonadaceae</taxon>
        <taxon>Roseomonas</taxon>
    </lineage>
</organism>
<dbReference type="RefSeq" id="WP_244459577.1">
    <property type="nucleotide sequence ID" value="NZ_AP025637.1"/>
</dbReference>
<evidence type="ECO:0000256" key="2">
    <source>
        <dbReference type="SAM" id="Phobius"/>
    </source>
</evidence>
<name>A0ABN6P1M1_9PROT</name>
<dbReference type="EMBL" id="AP025637">
    <property type="protein sequence ID" value="BDG72371.1"/>
    <property type="molecule type" value="Genomic_DNA"/>
</dbReference>
<keyword evidence="4" id="KW-1185">Reference proteome</keyword>
<sequence>MSVVRAAADPAHPEGGHAIILLQGLMDIPADPRFRILREGWGKGTLGPEGWQVSDALIAPDRVEASPQGVRLYLGPQVVDWLEAGPVIFRLPDARIDAPLFWPDVPPLHGGSGHTMAVPPPPVPRAAPPPPAAAPLPGIEDPDATIVLPRAVPAPEPALSVPQPAAMAKRGSALPWILLVLLLLAAGGGGAYWWLYGREPPAPPTESEPTSEPIIIAPEPLPRPERPALPPPDLPPVRPQAEPQAPVTLDGLSVPEVVARATSPAAIAGEAARRYEAGRYDDALLLWEAAARAGNASSLTRLAGLYDPVGFTPGRPFRDPDPRQAARHYREAVTAGDAAAAAPRARLRQWLDDRAREGDINAPLTIRDFWQ</sequence>
<evidence type="ECO:0008006" key="5">
    <source>
        <dbReference type="Google" id="ProtNLM"/>
    </source>
</evidence>
<proteinExistence type="predicted"/>
<keyword evidence="2" id="KW-1133">Transmembrane helix</keyword>
<feature type="compositionally biased region" description="Low complexity" evidence="1">
    <location>
        <begin position="207"/>
        <end position="218"/>
    </location>
</feature>
<evidence type="ECO:0000256" key="1">
    <source>
        <dbReference type="SAM" id="MobiDB-lite"/>
    </source>
</evidence>
<gene>
    <name evidence="3" type="ORF">Rmf_23000</name>
</gene>
<reference evidence="3 4" key="1">
    <citation type="journal article" date="2016" name="Microbes Environ.">
        <title>Phylogenetically diverse aerobic anoxygenic phototrophic bacteria isolated from epilithic biofilms in Tama river, Japan.</title>
        <authorList>
            <person name="Hirose S."/>
            <person name="Matsuura K."/>
            <person name="Haruta S."/>
        </authorList>
    </citation>
    <scope>NUCLEOTIDE SEQUENCE [LARGE SCALE GENOMIC DNA]</scope>
    <source>
        <strain evidence="3 4">S08</strain>
    </source>
</reference>
<feature type="region of interest" description="Disordered" evidence="1">
    <location>
        <begin position="201"/>
        <end position="244"/>
    </location>
</feature>
<keyword evidence="2" id="KW-0812">Transmembrane</keyword>
<dbReference type="InterPro" id="IPR011990">
    <property type="entry name" value="TPR-like_helical_dom_sf"/>
</dbReference>
<keyword evidence="2" id="KW-0472">Membrane</keyword>
<evidence type="ECO:0000313" key="3">
    <source>
        <dbReference type="EMBL" id="BDG72371.1"/>
    </source>
</evidence>
<accession>A0ABN6P1M1</accession>
<dbReference type="Gene3D" id="1.25.40.10">
    <property type="entry name" value="Tetratricopeptide repeat domain"/>
    <property type="match status" value="1"/>
</dbReference>